<accession>A0A9D1E8X6</accession>
<reference evidence="2" key="1">
    <citation type="submission" date="2020-10" db="EMBL/GenBank/DDBJ databases">
        <authorList>
            <person name="Gilroy R."/>
        </authorList>
    </citation>
    <scope>NUCLEOTIDE SEQUENCE</scope>
    <source>
        <strain evidence="2">ChiSjej5B23-6657</strain>
    </source>
</reference>
<evidence type="ECO:0000313" key="2">
    <source>
        <dbReference type="EMBL" id="HIR70500.1"/>
    </source>
</evidence>
<evidence type="ECO:0000313" key="3">
    <source>
        <dbReference type="Proteomes" id="UP000823912"/>
    </source>
</evidence>
<dbReference type="AlphaFoldDB" id="A0A9D1E8X6"/>
<dbReference type="EMBL" id="DVHM01000072">
    <property type="protein sequence ID" value="HIR70500.1"/>
    <property type="molecule type" value="Genomic_DNA"/>
</dbReference>
<protein>
    <submittedName>
        <fullName evidence="2">FeoB-associated Cys-rich membrane protein</fullName>
    </submittedName>
</protein>
<keyword evidence="1" id="KW-0812">Transmembrane</keyword>
<evidence type="ECO:0000256" key="1">
    <source>
        <dbReference type="SAM" id="Phobius"/>
    </source>
</evidence>
<proteinExistence type="predicted"/>
<name>A0A9D1E8X6_9FIRM</name>
<feature type="transmembrane region" description="Helical" evidence="1">
    <location>
        <begin position="6"/>
        <end position="24"/>
    </location>
</feature>
<gene>
    <name evidence="2" type="ORF">IAA55_04390</name>
</gene>
<keyword evidence="1" id="KW-1133">Transmembrane helix</keyword>
<dbReference type="Proteomes" id="UP000823912">
    <property type="component" value="Unassembled WGS sequence"/>
</dbReference>
<reference evidence="2" key="2">
    <citation type="journal article" date="2021" name="PeerJ">
        <title>Extensive microbial diversity within the chicken gut microbiome revealed by metagenomics and culture.</title>
        <authorList>
            <person name="Gilroy R."/>
            <person name="Ravi A."/>
            <person name="Getino M."/>
            <person name="Pursley I."/>
            <person name="Horton D.L."/>
            <person name="Alikhan N.F."/>
            <person name="Baker D."/>
            <person name="Gharbi K."/>
            <person name="Hall N."/>
            <person name="Watson M."/>
            <person name="Adriaenssens E.M."/>
            <person name="Foster-Nyarko E."/>
            <person name="Jarju S."/>
            <person name="Secka A."/>
            <person name="Antonio M."/>
            <person name="Oren A."/>
            <person name="Chaudhuri R.R."/>
            <person name="La Ragione R."/>
            <person name="Hildebrand F."/>
            <person name="Pallen M.J."/>
        </authorList>
    </citation>
    <scope>NUCLEOTIDE SEQUENCE</scope>
    <source>
        <strain evidence="2">ChiSjej5B23-6657</strain>
    </source>
</reference>
<sequence length="55" mass="5705">MNLQSYLVLAVVLLLAAAAVWRMLRHRGSGSCGGCDFGGNCASCGHCGSCSKKED</sequence>
<organism evidence="2 3">
    <name type="scientific">Candidatus Pullilachnospira gallistercoris</name>
    <dbReference type="NCBI Taxonomy" id="2840911"/>
    <lineage>
        <taxon>Bacteria</taxon>
        <taxon>Bacillati</taxon>
        <taxon>Bacillota</taxon>
        <taxon>Clostridia</taxon>
        <taxon>Lachnospirales</taxon>
        <taxon>Lachnospiraceae</taxon>
        <taxon>Lachnospiraceae incertae sedis</taxon>
        <taxon>Candidatus Pullilachnospira</taxon>
    </lineage>
</organism>
<comment type="caution">
    <text evidence="2">The sequence shown here is derived from an EMBL/GenBank/DDBJ whole genome shotgun (WGS) entry which is preliminary data.</text>
</comment>
<keyword evidence="1" id="KW-0472">Membrane</keyword>